<gene>
    <name evidence="2" type="ORF">SL103_13845</name>
</gene>
<name>A0A1D7VK97_9ACTN</name>
<organism evidence="2 3">
    <name type="scientific">Streptomyces lydicus</name>
    <dbReference type="NCBI Taxonomy" id="47763"/>
    <lineage>
        <taxon>Bacteria</taxon>
        <taxon>Bacillati</taxon>
        <taxon>Actinomycetota</taxon>
        <taxon>Actinomycetes</taxon>
        <taxon>Kitasatosporales</taxon>
        <taxon>Streptomycetaceae</taxon>
        <taxon>Streptomyces</taxon>
    </lineage>
</organism>
<evidence type="ECO:0000256" key="1">
    <source>
        <dbReference type="SAM" id="MobiDB-lite"/>
    </source>
</evidence>
<accession>A0A1D7VK97</accession>
<dbReference type="AlphaFoldDB" id="A0A1D7VK97"/>
<proteinExistence type="predicted"/>
<dbReference type="Proteomes" id="UP000094094">
    <property type="component" value="Chromosome"/>
</dbReference>
<protein>
    <submittedName>
        <fullName evidence="2">Uncharacterized protein</fullName>
    </submittedName>
</protein>
<dbReference type="KEGG" id="slc:SL103_13845"/>
<dbReference type="RefSeq" id="WP_069569146.1">
    <property type="nucleotide sequence ID" value="NZ_CP017157.1"/>
</dbReference>
<evidence type="ECO:0000313" key="3">
    <source>
        <dbReference type="Proteomes" id="UP000094094"/>
    </source>
</evidence>
<evidence type="ECO:0000313" key="2">
    <source>
        <dbReference type="EMBL" id="AOP47195.1"/>
    </source>
</evidence>
<reference evidence="2 3" key="1">
    <citation type="submission" date="2016-09" db="EMBL/GenBank/DDBJ databases">
        <title>Complete genome sequencing of Streptomyces lydicus 103 and metabolic pathways analysis of antibiotic biosynthesis.</title>
        <authorList>
            <person name="Jia N."/>
            <person name="Ding M.-Z."/>
            <person name="Gao F."/>
            <person name="Yuan Y.-J."/>
        </authorList>
    </citation>
    <scope>NUCLEOTIDE SEQUENCE [LARGE SCALE GENOMIC DNA]</scope>
    <source>
        <strain evidence="2 3">103</strain>
    </source>
</reference>
<keyword evidence="3" id="KW-1185">Reference proteome</keyword>
<dbReference type="EMBL" id="CP017157">
    <property type="protein sequence ID" value="AOP47195.1"/>
    <property type="molecule type" value="Genomic_DNA"/>
</dbReference>
<dbReference type="OrthoDB" id="5292689at2"/>
<feature type="region of interest" description="Disordered" evidence="1">
    <location>
        <begin position="53"/>
        <end position="72"/>
    </location>
</feature>
<sequence>MFDLADNDKLKFTAASEDSRVLDALAHAQRHQAARGDHITAFDEEGKEVDVSFATQNRRKATSTSPRCASRT</sequence>
<feature type="compositionally biased region" description="Polar residues" evidence="1">
    <location>
        <begin position="62"/>
        <end position="72"/>
    </location>
</feature>